<dbReference type="EMBL" id="CP002353">
    <property type="protein sequence ID" value="ADV61182.1"/>
    <property type="molecule type" value="Genomic_DNA"/>
</dbReference>
<evidence type="ECO:0000313" key="1">
    <source>
        <dbReference type="EMBL" id="ADV61182.1"/>
    </source>
</evidence>
<reference key="1">
    <citation type="submission" date="2010-11" db="EMBL/GenBank/DDBJ databases">
        <title>The complete sequence of chromosome of Isophaera pallida ATCC 43644.</title>
        <authorList>
            <consortium name="US DOE Joint Genome Institute (JGI-PGF)"/>
            <person name="Lucas S."/>
            <person name="Copeland A."/>
            <person name="Lapidus A."/>
            <person name="Bruce D."/>
            <person name="Goodwin L."/>
            <person name="Pitluck S."/>
            <person name="Kyrpides N."/>
            <person name="Mavromatis K."/>
            <person name="Pagani I."/>
            <person name="Ivanova N."/>
            <person name="Saunders E."/>
            <person name="Brettin T."/>
            <person name="Detter J.C."/>
            <person name="Han C."/>
            <person name="Tapia R."/>
            <person name="Land M."/>
            <person name="Hauser L."/>
            <person name="Markowitz V."/>
            <person name="Cheng J.-F."/>
            <person name="Hugenholtz P."/>
            <person name="Woyke T."/>
            <person name="Wu D."/>
            <person name="Eisen J.A."/>
        </authorList>
    </citation>
    <scope>NUCLEOTIDE SEQUENCE</scope>
    <source>
        <strain>ATCC 43644</strain>
    </source>
</reference>
<keyword evidence="2" id="KW-1185">Reference proteome</keyword>
<reference evidence="1 2" key="2">
    <citation type="journal article" date="2011" name="Stand. Genomic Sci.">
        <title>Complete genome sequence of Isosphaera pallida type strain (IS1B).</title>
        <authorList>
            <consortium name="US DOE Joint Genome Institute (JGI-PGF)"/>
            <person name="Goker M."/>
            <person name="Cleland D."/>
            <person name="Saunders E."/>
            <person name="Lapidus A."/>
            <person name="Nolan M."/>
            <person name="Lucas S."/>
            <person name="Hammon N."/>
            <person name="Deshpande S."/>
            <person name="Cheng J.F."/>
            <person name="Tapia R."/>
            <person name="Han C."/>
            <person name="Goodwin L."/>
            <person name="Pitluck S."/>
            <person name="Liolios K."/>
            <person name="Pagani I."/>
            <person name="Ivanova N."/>
            <person name="Mavromatis K."/>
            <person name="Pati A."/>
            <person name="Chen A."/>
            <person name="Palaniappan K."/>
            <person name="Land M."/>
            <person name="Hauser L."/>
            <person name="Chang Y.J."/>
            <person name="Jeffries C.D."/>
            <person name="Detter J.C."/>
            <person name="Beck B."/>
            <person name="Woyke T."/>
            <person name="Bristow J."/>
            <person name="Eisen J.A."/>
            <person name="Markowitz V."/>
            <person name="Hugenholtz P."/>
            <person name="Kyrpides N.C."/>
            <person name="Klenk H.P."/>
        </authorList>
    </citation>
    <scope>NUCLEOTIDE SEQUENCE [LARGE SCALE GENOMIC DNA]</scope>
    <source>
        <strain evidence="2">ATCC 43644 / DSM 9630 / IS1B</strain>
    </source>
</reference>
<dbReference type="Proteomes" id="UP000008631">
    <property type="component" value="Chromosome"/>
</dbReference>
<name>E8R064_ISOPI</name>
<evidence type="ECO:0008006" key="3">
    <source>
        <dbReference type="Google" id="ProtNLM"/>
    </source>
</evidence>
<gene>
    <name evidence="1" type="ordered locus">Isop_0589</name>
</gene>
<protein>
    <recommendedName>
        <fullName evidence="3">PEP-CTERM protein-sorting domain-containing protein</fullName>
    </recommendedName>
</protein>
<dbReference type="InParanoid" id="E8R064"/>
<dbReference type="KEGG" id="ipa:Isop_0589"/>
<dbReference type="HOGENOM" id="CLU_920632_0_0_0"/>
<dbReference type="AlphaFoldDB" id="E8R064"/>
<evidence type="ECO:0000313" key="2">
    <source>
        <dbReference type="Proteomes" id="UP000008631"/>
    </source>
</evidence>
<organism evidence="1 2">
    <name type="scientific">Isosphaera pallida (strain ATCC 43644 / DSM 9630 / IS1B)</name>
    <dbReference type="NCBI Taxonomy" id="575540"/>
    <lineage>
        <taxon>Bacteria</taxon>
        <taxon>Pseudomonadati</taxon>
        <taxon>Planctomycetota</taxon>
        <taxon>Planctomycetia</taxon>
        <taxon>Isosphaerales</taxon>
        <taxon>Isosphaeraceae</taxon>
        <taxon>Isosphaera</taxon>
    </lineage>
</organism>
<accession>E8R064</accession>
<dbReference type="RefSeq" id="WP_013563471.1">
    <property type="nucleotide sequence ID" value="NC_014962.1"/>
</dbReference>
<proteinExistence type="predicted"/>
<sequence length="302" mass="32141">MLGWTPSRAVSMLMSLGMMVGVWEVPLASPAARAELMEPTPLQAEKAEQIVSALNFELYGRSDAPGIYSNGSLPVIFNLFQTSFVLNNPTPFGSPNWLSQDRIAAVSAQVISTVGNATHLDLIRIVTKWGTPEATFSVPNNVSFSGGRAGVGGIQLGTFGGDLNPNQPGFLAPNVLHRPTQNLRYDGQGTPAIGNDFGRLMYQSDGVQLTGFQVLLNTSYVARVFGLPAPPELGSVVLNLQRGGGSRIEALIFRPFGDDSSVDPVPNDGAVPEPGSIVLASLALVAAGVWRVYRPSQRQPIR</sequence>